<accession>A0A1I7JHZ6</accession>
<keyword evidence="5" id="KW-0119">Carbohydrate metabolism</keyword>
<keyword evidence="4" id="KW-0413">Isomerase</keyword>
<dbReference type="InterPro" id="IPR007721">
    <property type="entry name" value="RbsD_FucU"/>
</dbReference>
<dbReference type="PANTHER" id="PTHR37831:SF1">
    <property type="entry name" value="D-RIBOSE PYRANASE"/>
    <property type="match status" value="1"/>
</dbReference>
<evidence type="ECO:0000256" key="2">
    <source>
        <dbReference type="ARBA" id="ARBA00012862"/>
    </source>
</evidence>
<dbReference type="STRING" id="392015.SAMN05421543_11041"/>
<reference evidence="7" key="1">
    <citation type="submission" date="2016-10" db="EMBL/GenBank/DDBJ databases">
        <authorList>
            <person name="Varghese N."/>
        </authorList>
    </citation>
    <scope>NUCLEOTIDE SEQUENCE [LARGE SCALE GENOMIC DNA]</scope>
    <source>
        <strain evidence="7">DSM 17980</strain>
    </source>
</reference>
<dbReference type="PANTHER" id="PTHR37831">
    <property type="entry name" value="D-RIBOSE PYRANASE"/>
    <property type="match status" value="1"/>
</dbReference>
<keyword evidence="3" id="KW-0963">Cytoplasm</keyword>
<evidence type="ECO:0000256" key="3">
    <source>
        <dbReference type="ARBA" id="ARBA00022490"/>
    </source>
</evidence>
<sequence>MKKSGILNPALMHLLTSMGHTDYITVCDQGFPVPQEQTRVDLALVSGIPTVLDVLCAIAGEFIIDRVVITQEMREVSPGRVREIEALLPGILLETVSHLELKSLSRSGKGVVRTADTCPYANILVVSG</sequence>
<dbReference type="Proteomes" id="UP000183508">
    <property type="component" value="Unassembled WGS sequence"/>
</dbReference>
<evidence type="ECO:0000313" key="6">
    <source>
        <dbReference type="EMBL" id="SFU84805.1"/>
    </source>
</evidence>
<dbReference type="InterPro" id="IPR023064">
    <property type="entry name" value="D-ribose_pyranase"/>
</dbReference>
<dbReference type="Gene3D" id="3.40.1650.10">
    <property type="entry name" value="RbsD-like domain"/>
    <property type="match status" value="1"/>
</dbReference>
<dbReference type="EC" id="5.4.99.62" evidence="2"/>
<protein>
    <recommendedName>
        <fullName evidence="2">D-ribose pyranase</fullName>
        <ecNumber evidence="2">5.4.99.62</ecNumber>
    </recommendedName>
</protein>
<organism evidence="6 7">
    <name type="scientific">Alicyclobacillus macrosporangiidus</name>
    <dbReference type="NCBI Taxonomy" id="392015"/>
    <lineage>
        <taxon>Bacteria</taxon>
        <taxon>Bacillati</taxon>
        <taxon>Bacillota</taxon>
        <taxon>Bacilli</taxon>
        <taxon>Bacillales</taxon>
        <taxon>Alicyclobacillaceae</taxon>
        <taxon>Alicyclobacillus</taxon>
    </lineage>
</organism>
<dbReference type="GO" id="GO:0016872">
    <property type="term" value="F:intramolecular lyase activity"/>
    <property type="evidence" value="ECO:0007669"/>
    <property type="project" value="InterPro"/>
</dbReference>
<evidence type="ECO:0000256" key="5">
    <source>
        <dbReference type="ARBA" id="ARBA00023277"/>
    </source>
</evidence>
<proteinExistence type="predicted"/>
<dbReference type="NCBIfam" id="NF008761">
    <property type="entry name" value="PRK11797.1"/>
    <property type="match status" value="1"/>
</dbReference>
<dbReference type="GO" id="GO:0062193">
    <property type="term" value="F:D-ribose pyranase activity"/>
    <property type="evidence" value="ECO:0007669"/>
    <property type="project" value="UniProtKB-EC"/>
</dbReference>
<dbReference type="InterPro" id="IPR023750">
    <property type="entry name" value="RbsD-like_sf"/>
</dbReference>
<dbReference type="OrthoDB" id="9805009at2"/>
<dbReference type="GO" id="GO:0005829">
    <property type="term" value="C:cytosol"/>
    <property type="evidence" value="ECO:0007669"/>
    <property type="project" value="TreeGrafter"/>
</dbReference>
<dbReference type="eggNOG" id="COG1869">
    <property type="taxonomic scope" value="Bacteria"/>
</dbReference>
<dbReference type="EMBL" id="FPBV01000010">
    <property type="protein sequence ID" value="SFU84805.1"/>
    <property type="molecule type" value="Genomic_DNA"/>
</dbReference>
<evidence type="ECO:0000256" key="4">
    <source>
        <dbReference type="ARBA" id="ARBA00023235"/>
    </source>
</evidence>
<name>A0A1I7JHZ6_9BACL</name>
<comment type="catalytic activity">
    <reaction evidence="1">
        <text>beta-D-ribopyranose = beta-D-ribofuranose</text>
        <dbReference type="Rhea" id="RHEA:25432"/>
        <dbReference type="ChEBI" id="CHEBI:27476"/>
        <dbReference type="ChEBI" id="CHEBI:47002"/>
        <dbReference type="EC" id="5.4.99.62"/>
    </reaction>
</comment>
<evidence type="ECO:0000256" key="1">
    <source>
        <dbReference type="ARBA" id="ARBA00000223"/>
    </source>
</evidence>
<dbReference type="GO" id="GO:0048029">
    <property type="term" value="F:monosaccharide binding"/>
    <property type="evidence" value="ECO:0007669"/>
    <property type="project" value="InterPro"/>
</dbReference>
<dbReference type="AlphaFoldDB" id="A0A1I7JHZ6"/>
<dbReference type="SUPFAM" id="SSF102546">
    <property type="entry name" value="RbsD-like"/>
    <property type="match status" value="1"/>
</dbReference>
<dbReference type="GO" id="GO:0019303">
    <property type="term" value="P:D-ribose catabolic process"/>
    <property type="evidence" value="ECO:0007669"/>
    <property type="project" value="TreeGrafter"/>
</dbReference>
<evidence type="ECO:0000313" key="7">
    <source>
        <dbReference type="Proteomes" id="UP000183508"/>
    </source>
</evidence>
<gene>
    <name evidence="6" type="ORF">SAMN05421543_11041</name>
</gene>
<dbReference type="Pfam" id="PF05025">
    <property type="entry name" value="RbsD_FucU"/>
    <property type="match status" value="1"/>
</dbReference>
<keyword evidence="7" id="KW-1185">Reference proteome</keyword>
<dbReference type="RefSeq" id="WP_074952426.1">
    <property type="nucleotide sequence ID" value="NZ_FPBV01000010.1"/>
</dbReference>